<gene>
    <name evidence="1" type="ORF">JMJ77_006298</name>
</gene>
<proteinExistence type="predicted"/>
<dbReference type="EMBL" id="JAESDN010000001">
    <property type="protein sequence ID" value="KAG7058929.1"/>
    <property type="molecule type" value="Genomic_DNA"/>
</dbReference>
<keyword evidence="2" id="KW-1185">Reference proteome</keyword>
<name>A0A9P7UI63_9PEZI</name>
<sequence length="32" mass="3593">MMYRRSNFGGKCGVQLTGCFSMRSKRYASKAA</sequence>
<evidence type="ECO:0000313" key="2">
    <source>
        <dbReference type="Proteomes" id="UP000699042"/>
    </source>
</evidence>
<comment type="caution">
    <text evidence="1">The sequence shown here is derived from an EMBL/GenBank/DDBJ whole genome shotgun (WGS) entry which is preliminary data.</text>
</comment>
<accession>A0A9P7UI63</accession>
<evidence type="ECO:0000313" key="1">
    <source>
        <dbReference type="EMBL" id="KAG7058929.1"/>
    </source>
</evidence>
<organism evidence="1 2">
    <name type="scientific">Colletotrichum scovillei</name>
    <dbReference type="NCBI Taxonomy" id="1209932"/>
    <lineage>
        <taxon>Eukaryota</taxon>
        <taxon>Fungi</taxon>
        <taxon>Dikarya</taxon>
        <taxon>Ascomycota</taxon>
        <taxon>Pezizomycotina</taxon>
        <taxon>Sordariomycetes</taxon>
        <taxon>Hypocreomycetidae</taxon>
        <taxon>Glomerellales</taxon>
        <taxon>Glomerellaceae</taxon>
        <taxon>Colletotrichum</taxon>
        <taxon>Colletotrichum acutatum species complex</taxon>
    </lineage>
</organism>
<reference evidence="1" key="1">
    <citation type="submission" date="2021-05" db="EMBL/GenBank/DDBJ databases">
        <title>Comparative genomics of three Colletotrichum scovillei strains and genetic complementation revealed genes involved fungal growth and virulence on chili pepper.</title>
        <authorList>
            <person name="Hsieh D.-K."/>
            <person name="Chuang S.-C."/>
            <person name="Chen C.-Y."/>
            <person name="Chao Y.-T."/>
            <person name="Lu M.-Y.J."/>
            <person name="Lee M.-H."/>
            <person name="Shih M.-C."/>
        </authorList>
    </citation>
    <scope>NUCLEOTIDE SEQUENCE</scope>
    <source>
        <strain evidence="1">Coll-153</strain>
    </source>
</reference>
<dbReference type="Proteomes" id="UP000699042">
    <property type="component" value="Unassembled WGS sequence"/>
</dbReference>
<feature type="non-terminal residue" evidence="1">
    <location>
        <position position="1"/>
    </location>
</feature>
<protein>
    <submittedName>
        <fullName evidence="1">Uncharacterized protein</fullName>
    </submittedName>
</protein>
<dbReference type="AlphaFoldDB" id="A0A9P7UI63"/>